<evidence type="ECO:0000256" key="2">
    <source>
        <dbReference type="ARBA" id="ARBA00007776"/>
    </source>
</evidence>
<dbReference type="RefSeq" id="WP_230097324.1">
    <property type="nucleotide sequence ID" value="NZ_CAKKNS010000008.1"/>
</dbReference>
<dbReference type="InterPro" id="IPR007227">
    <property type="entry name" value="Cell_shape_determining_MreD"/>
</dbReference>
<evidence type="ECO:0000256" key="5">
    <source>
        <dbReference type="ARBA" id="ARBA00022960"/>
    </source>
</evidence>
<name>A0ABM8Z7F2_9LACO</name>
<protein>
    <recommendedName>
        <fullName evidence="11">Rod shape-determining protein MreD</fullName>
    </recommendedName>
</protein>
<keyword evidence="4 8" id="KW-0812">Transmembrane</keyword>
<proteinExistence type="inferred from homology"/>
<feature type="transmembrane region" description="Helical" evidence="8">
    <location>
        <begin position="12"/>
        <end position="32"/>
    </location>
</feature>
<feature type="transmembrane region" description="Helical" evidence="8">
    <location>
        <begin position="44"/>
        <end position="62"/>
    </location>
</feature>
<keyword evidence="5" id="KW-0133">Cell shape</keyword>
<dbReference type="Pfam" id="PF04093">
    <property type="entry name" value="MreD"/>
    <property type="match status" value="1"/>
</dbReference>
<dbReference type="NCBIfam" id="TIGR03426">
    <property type="entry name" value="shape_MreD"/>
    <property type="match status" value="1"/>
</dbReference>
<evidence type="ECO:0000313" key="10">
    <source>
        <dbReference type="Proteomes" id="UP000789707"/>
    </source>
</evidence>
<evidence type="ECO:0000256" key="4">
    <source>
        <dbReference type="ARBA" id="ARBA00022692"/>
    </source>
</evidence>
<dbReference type="Proteomes" id="UP000789707">
    <property type="component" value="Unassembled WGS sequence"/>
</dbReference>
<evidence type="ECO:0000313" key="9">
    <source>
        <dbReference type="EMBL" id="CAH0417293.1"/>
    </source>
</evidence>
<reference evidence="9 10" key="1">
    <citation type="submission" date="2021-11" db="EMBL/GenBank/DDBJ databases">
        <authorList>
            <person name="Depoorter E."/>
        </authorList>
    </citation>
    <scope>NUCLEOTIDE SEQUENCE [LARGE SCALE GENOMIC DNA]</scope>
    <source>
        <strain evidence="9 10">LMG 24289</strain>
    </source>
</reference>
<evidence type="ECO:0000256" key="8">
    <source>
        <dbReference type="SAM" id="Phobius"/>
    </source>
</evidence>
<comment type="subcellular location">
    <subcellularLocation>
        <location evidence="1">Cell membrane</location>
        <topology evidence="1">Multi-pass membrane protein</topology>
    </subcellularLocation>
</comment>
<evidence type="ECO:0008006" key="11">
    <source>
        <dbReference type="Google" id="ProtNLM"/>
    </source>
</evidence>
<comment type="caution">
    <text evidence="9">The sequence shown here is derived from an EMBL/GenBank/DDBJ whole genome shotgun (WGS) entry which is preliminary data.</text>
</comment>
<accession>A0ABM8Z7F2</accession>
<feature type="transmembrane region" description="Helical" evidence="8">
    <location>
        <begin position="112"/>
        <end position="139"/>
    </location>
</feature>
<keyword evidence="3" id="KW-1003">Cell membrane</keyword>
<dbReference type="EMBL" id="CAKKNS010000008">
    <property type="protein sequence ID" value="CAH0417293.1"/>
    <property type="molecule type" value="Genomic_DNA"/>
</dbReference>
<evidence type="ECO:0000256" key="6">
    <source>
        <dbReference type="ARBA" id="ARBA00022989"/>
    </source>
</evidence>
<feature type="transmembrane region" description="Helical" evidence="8">
    <location>
        <begin position="151"/>
        <end position="170"/>
    </location>
</feature>
<sequence length="180" mass="20384">MFGFFNGYHAKLKWIFAIITFFLLFFDGALFANMAGILTKGQSHVMPMLLVIWFVYAVLFELDLDLPIYMWAILAGLIYDVFYFGVIGEFTVGLPIMVWVSKQLRYYLSDSIVSLCMIIILSITALQIFTYVAALIAGLDVGNAADYVVHTFAPSLALNVVVAIILYLPIRQLFRKLKEI</sequence>
<evidence type="ECO:0000256" key="3">
    <source>
        <dbReference type="ARBA" id="ARBA00022475"/>
    </source>
</evidence>
<organism evidence="9 10">
    <name type="scientific">Periweissella fabaria</name>
    <dbReference type="NCBI Taxonomy" id="546157"/>
    <lineage>
        <taxon>Bacteria</taxon>
        <taxon>Bacillati</taxon>
        <taxon>Bacillota</taxon>
        <taxon>Bacilli</taxon>
        <taxon>Lactobacillales</taxon>
        <taxon>Lactobacillaceae</taxon>
        <taxon>Periweissella</taxon>
    </lineage>
</organism>
<gene>
    <name evidence="9" type="ORF">WFA24289_01625</name>
</gene>
<keyword evidence="7 8" id="KW-0472">Membrane</keyword>
<comment type="similarity">
    <text evidence="2">Belongs to the MreD family.</text>
</comment>
<evidence type="ECO:0000256" key="1">
    <source>
        <dbReference type="ARBA" id="ARBA00004651"/>
    </source>
</evidence>
<keyword evidence="6 8" id="KW-1133">Transmembrane helix</keyword>
<keyword evidence="10" id="KW-1185">Reference proteome</keyword>
<feature type="transmembrane region" description="Helical" evidence="8">
    <location>
        <begin position="68"/>
        <end position="100"/>
    </location>
</feature>
<evidence type="ECO:0000256" key="7">
    <source>
        <dbReference type="ARBA" id="ARBA00023136"/>
    </source>
</evidence>